<sequence>MKYSNLIIRIGFGLLFVWGGLEKFFEGFLGGVGLQKGADILKSSGLSFLGDSGTFALVALLAFLELAAGILVLANKQLKYAYGFLAFIMLMALVLVHIPSGNWMNIMIHIALFTTFLGLALDHFSTSKSN</sequence>
<feature type="transmembrane region" description="Helical" evidence="5">
    <location>
        <begin position="12"/>
        <end position="34"/>
    </location>
</feature>
<dbReference type="AlphaFoldDB" id="A0A923N263"/>
<evidence type="ECO:0000256" key="3">
    <source>
        <dbReference type="ARBA" id="ARBA00022989"/>
    </source>
</evidence>
<comment type="subcellular location">
    <subcellularLocation>
        <location evidence="1">Membrane</location>
        <topology evidence="1">Multi-pass membrane protein</topology>
    </subcellularLocation>
</comment>
<keyword evidence="2 5" id="KW-0812">Transmembrane</keyword>
<keyword evidence="4 5" id="KW-0472">Membrane</keyword>
<feature type="transmembrane region" description="Helical" evidence="5">
    <location>
        <begin position="80"/>
        <end position="100"/>
    </location>
</feature>
<organism evidence="6 7">
    <name type="scientific">Flavobacterium muglaense</name>
    <dbReference type="NCBI Taxonomy" id="2764716"/>
    <lineage>
        <taxon>Bacteria</taxon>
        <taxon>Pseudomonadati</taxon>
        <taxon>Bacteroidota</taxon>
        <taxon>Flavobacteriia</taxon>
        <taxon>Flavobacteriales</taxon>
        <taxon>Flavobacteriaceae</taxon>
        <taxon>Flavobacterium</taxon>
    </lineage>
</organism>
<dbReference type="GO" id="GO:0016020">
    <property type="term" value="C:membrane"/>
    <property type="evidence" value="ECO:0007669"/>
    <property type="project" value="UniProtKB-SubCell"/>
</dbReference>
<evidence type="ECO:0000313" key="7">
    <source>
        <dbReference type="Proteomes" id="UP000641454"/>
    </source>
</evidence>
<name>A0A923N263_9FLAO</name>
<proteinExistence type="predicted"/>
<protein>
    <submittedName>
        <fullName evidence="6">DoxX family membrane protein</fullName>
    </submittedName>
</protein>
<dbReference type="RefSeq" id="WP_187019582.1">
    <property type="nucleotide sequence ID" value="NZ_JACRUK010000034.1"/>
</dbReference>
<accession>A0A923N263</accession>
<evidence type="ECO:0000313" key="6">
    <source>
        <dbReference type="EMBL" id="MBC5845269.1"/>
    </source>
</evidence>
<keyword evidence="7" id="KW-1185">Reference proteome</keyword>
<reference evidence="6 7" key="1">
    <citation type="submission" date="2020-08" db="EMBL/GenBank/DDBJ databases">
        <title>Description of novel Flavobacterium F-392 isolate.</title>
        <authorList>
            <person name="Saticioglu I.B."/>
            <person name="Duman M."/>
            <person name="Altun S."/>
        </authorList>
    </citation>
    <scope>NUCLEOTIDE SEQUENCE [LARGE SCALE GENOMIC DNA]</scope>
    <source>
        <strain evidence="6 7">F-392</strain>
    </source>
</reference>
<dbReference type="EMBL" id="JACRUL010000033">
    <property type="protein sequence ID" value="MBC5845269.1"/>
    <property type="molecule type" value="Genomic_DNA"/>
</dbReference>
<dbReference type="InterPro" id="IPR032808">
    <property type="entry name" value="DoxX"/>
</dbReference>
<dbReference type="Pfam" id="PF07681">
    <property type="entry name" value="DoxX"/>
    <property type="match status" value="1"/>
</dbReference>
<evidence type="ECO:0000256" key="4">
    <source>
        <dbReference type="ARBA" id="ARBA00023136"/>
    </source>
</evidence>
<keyword evidence="3 5" id="KW-1133">Transmembrane helix</keyword>
<evidence type="ECO:0000256" key="5">
    <source>
        <dbReference type="SAM" id="Phobius"/>
    </source>
</evidence>
<feature type="transmembrane region" description="Helical" evidence="5">
    <location>
        <begin position="106"/>
        <end position="124"/>
    </location>
</feature>
<dbReference type="Proteomes" id="UP000641454">
    <property type="component" value="Unassembled WGS sequence"/>
</dbReference>
<evidence type="ECO:0000256" key="2">
    <source>
        <dbReference type="ARBA" id="ARBA00022692"/>
    </source>
</evidence>
<gene>
    <name evidence="6" type="ORF">H8R25_12580</name>
</gene>
<comment type="caution">
    <text evidence="6">The sequence shown here is derived from an EMBL/GenBank/DDBJ whole genome shotgun (WGS) entry which is preliminary data.</text>
</comment>
<evidence type="ECO:0000256" key="1">
    <source>
        <dbReference type="ARBA" id="ARBA00004141"/>
    </source>
</evidence>
<feature type="transmembrane region" description="Helical" evidence="5">
    <location>
        <begin position="54"/>
        <end position="73"/>
    </location>
</feature>